<feature type="region of interest" description="Disordered" evidence="1">
    <location>
        <begin position="196"/>
        <end position="234"/>
    </location>
</feature>
<sequence>MPFPNVHTMVTVILAAVMSELHRADRVGFLNVDRLRARIHRALVRIRQRTVLGPYRLLGLGIRRRHRRRGRLAPRPVVLNPPAPAPAPARTPTAYPPGYCPDHGWHYPQNEAGPSRAVPARAEFATAAASSRLPTPTPAEEASPRWRTDVPPTRAARTGAPPYYTEIGTSDATASAPMTSNGVRFPAPHLLAQAHRHAGVAAARHPGLRLPDDSGLPNGTASGTSSSDEGEGRP</sequence>
<organism evidence="2 3">
    <name type="scientific">Paspalum notatum var. saurae</name>
    <dbReference type="NCBI Taxonomy" id="547442"/>
    <lineage>
        <taxon>Eukaryota</taxon>
        <taxon>Viridiplantae</taxon>
        <taxon>Streptophyta</taxon>
        <taxon>Embryophyta</taxon>
        <taxon>Tracheophyta</taxon>
        <taxon>Spermatophyta</taxon>
        <taxon>Magnoliopsida</taxon>
        <taxon>Liliopsida</taxon>
        <taxon>Poales</taxon>
        <taxon>Poaceae</taxon>
        <taxon>PACMAD clade</taxon>
        <taxon>Panicoideae</taxon>
        <taxon>Andropogonodae</taxon>
        <taxon>Paspaleae</taxon>
        <taxon>Paspalinae</taxon>
        <taxon>Paspalum</taxon>
    </lineage>
</organism>
<protein>
    <submittedName>
        <fullName evidence="2">Uncharacterized protein</fullName>
    </submittedName>
</protein>
<gene>
    <name evidence="2" type="ORF">U9M48_000595</name>
</gene>
<dbReference type="Proteomes" id="UP001341281">
    <property type="component" value="Chromosome 01"/>
</dbReference>
<evidence type="ECO:0000256" key="1">
    <source>
        <dbReference type="SAM" id="MobiDB-lite"/>
    </source>
</evidence>
<feature type="region of interest" description="Disordered" evidence="1">
    <location>
        <begin position="126"/>
        <end position="164"/>
    </location>
</feature>
<evidence type="ECO:0000313" key="3">
    <source>
        <dbReference type="Proteomes" id="UP001341281"/>
    </source>
</evidence>
<dbReference type="AlphaFoldDB" id="A0AAQ3SI76"/>
<feature type="compositionally biased region" description="Polar residues" evidence="1">
    <location>
        <begin position="217"/>
        <end position="227"/>
    </location>
</feature>
<feature type="compositionally biased region" description="Low complexity" evidence="1">
    <location>
        <begin position="151"/>
        <end position="162"/>
    </location>
</feature>
<accession>A0AAQ3SI76</accession>
<keyword evidence="3" id="KW-1185">Reference proteome</keyword>
<evidence type="ECO:0000313" key="2">
    <source>
        <dbReference type="EMBL" id="WVZ49218.1"/>
    </source>
</evidence>
<dbReference type="EMBL" id="CP144745">
    <property type="protein sequence ID" value="WVZ49218.1"/>
    <property type="molecule type" value="Genomic_DNA"/>
</dbReference>
<proteinExistence type="predicted"/>
<feature type="compositionally biased region" description="Pro residues" evidence="1">
    <location>
        <begin position="79"/>
        <end position="94"/>
    </location>
</feature>
<feature type="region of interest" description="Disordered" evidence="1">
    <location>
        <begin position="69"/>
        <end position="94"/>
    </location>
</feature>
<name>A0AAQ3SI76_PASNO</name>
<reference evidence="2 3" key="1">
    <citation type="submission" date="2024-02" db="EMBL/GenBank/DDBJ databases">
        <title>High-quality chromosome-scale genome assembly of Pensacola bahiagrass (Paspalum notatum Flugge var. saurae).</title>
        <authorList>
            <person name="Vega J.M."/>
            <person name="Podio M."/>
            <person name="Orjuela J."/>
            <person name="Siena L.A."/>
            <person name="Pessino S.C."/>
            <person name="Combes M.C."/>
            <person name="Mariac C."/>
            <person name="Albertini E."/>
            <person name="Pupilli F."/>
            <person name="Ortiz J.P.A."/>
            <person name="Leblanc O."/>
        </authorList>
    </citation>
    <scope>NUCLEOTIDE SEQUENCE [LARGE SCALE GENOMIC DNA]</scope>
    <source>
        <strain evidence="2">R1</strain>
        <tissue evidence="2">Leaf</tissue>
    </source>
</reference>